<dbReference type="AlphaFoldDB" id="A0A8J3C8C5"/>
<proteinExistence type="predicted"/>
<gene>
    <name evidence="2" type="ORF">GCM10012275_25820</name>
</gene>
<feature type="domain" description="HTH cro/C1-type" evidence="1">
    <location>
        <begin position="17"/>
        <end position="72"/>
    </location>
</feature>
<accession>A0A8J3C8C5</accession>
<dbReference type="EMBL" id="BMMK01000010">
    <property type="protein sequence ID" value="GGM53605.1"/>
    <property type="molecule type" value="Genomic_DNA"/>
</dbReference>
<comment type="caution">
    <text evidence="2">The sequence shown here is derived from an EMBL/GenBank/DDBJ whole genome shotgun (WGS) entry which is preliminary data.</text>
</comment>
<evidence type="ECO:0000313" key="3">
    <source>
        <dbReference type="Proteomes" id="UP000637578"/>
    </source>
</evidence>
<dbReference type="InterPro" id="IPR043917">
    <property type="entry name" value="DUF5753"/>
</dbReference>
<dbReference type="SUPFAM" id="SSF47413">
    <property type="entry name" value="lambda repressor-like DNA-binding domains"/>
    <property type="match status" value="1"/>
</dbReference>
<dbReference type="CDD" id="cd00093">
    <property type="entry name" value="HTH_XRE"/>
    <property type="match status" value="1"/>
</dbReference>
<keyword evidence="3" id="KW-1185">Reference proteome</keyword>
<dbReference type="GO" id="GO:0003677">
    <property type="term" value="F:DNA binding"/>
    <property type="evidence" value="ECO:0007669"/>
    <property type="project" value="InterPro"/>
</dbReference>
<name>A0A8J3C8C5_9PSEU</name>
<dbReference type="Pfam" id="PF19054">
    <property type="entry name" value="DUF5753"/>
    <property type="match status" value="1"/>
</dbReference>
<organism evidence="2 3">
    <name type="scientific">Longimycelium tulufanense</name>
    <dbReference type="NCBI Taxonomy" id="907463"/>
    <lineage>
        <taxon>Bacteria</taxon>
        <taxon>Bacillati</taxon>
        <taxon>Actinomycetota</taxon>
        <taxon>Actinomycetes</taxon>
        <taxon>Pseudonocardiales</taxon>
        <taxon>Pseudonocardiaceae</taxon>
        <taxon>Longimycelium</taxon>
    </lineage>
</organism>
<dbReference type="RefSeq" id="WP_308424750.1">
    <property type="nucleotide sequence ID" value="NZ_BMMK01000010.1"/>
</dbReference>
<reference evidence="2" key="2">
    <citation type="submission" date="2020-09" db="EMBL/GenBank/DDBJ databases">
        <authorList>
            <person name="Sun Q."/>
            <person name="Zhou Y."/>
        </authorList>
    </citation>
    <scope>NUCLEOTIDE SEQUENCE</scope>
    <source>
        <strain evidence="2">CGMCC 4.5737</strain>
    </source>
</reference>
<evidence type="ECO:0000259" key="1">
    <source>
        <dbReference type="SMART" id="SM00530"/>
    </source>
</evidence>
<dbReference type="Pfam" id="PF13560">
    <property type="entry name" value="HTH_31"/>
    <property type="match status" value="1"/>
</dbReference>
<sequence length="285" mass="32329">MTEQFRPSVRARRVARTLQRWRERIGMKGIEAAKLLGCSHAKISRIEHCVQPASPIDVLGFAIAYKVDDKERDALFELAHRAKDRGWWEEFGKEELFEAALDYVELESEACLVRSFTIDLVPGLFQTPEYTEALVRASRPHVSEEVVERRIEARRERQSLLERDKPLRVEAVFNEVVLRQVVGGPGVMRRQLEHLVELAERPNVMIQVIPFSAGAHPAMGSVFNILSFEQEHYDDVLYIESLAYGFSPEDQEAVDAYTLNFVGLQETALDADASAKMIAEAADSL</sequence>
<dbReference type="InterPro" id="IPR010982">
    <property type="entry name" value="Lambda_DNA-bd_dom_sf"/>
</dbReference>
<dbReference type="InterPro" id="IPR001387">
    <property type="entry name" value="Cro/C1-type_HTH"/>
</dbReference>
<protein>
    <submittedName>
        <fullName evidence="2">Transcriptional regulator</fullName>
    </submittedName>
</protein>
<reference evidence="2" key="1">
    <citation type="journal article" date="2014" name="Int. J. Syst. Evol. Microbiol.">
        <title>Complete genome sequence of Corynebacterium casei LMG S-19264T (=DSM 44701T), isolated from a smear-ripened cheese.</title>
        <authorList>
            <consortium name="US DOE Joint Genome Institute (JGI-PGF)"/>
            <person name="Walter F."/>
            <person name="Albersmeier A."/>
            <person name="Kalinowski J."/>
            <person name="Ruckert C."/>
        </authorList>
    </citation>
    <scope>NUCLEOTIDE SEQUENCE</scope>
    <source>
        <strain evidence="2">CGMCC 4.5737</strain>
    </source>
</reference>
<dbReference type="Proteomes" id="UP000637578">
    <property type="component" value="Unassembled WGS sequence"/>
</dbReference>
<evidence type="ECO:0000313" key="2">
    <source>
        <dbReference type="EMBL" id="GGM53605.1"/>
    </source>
</evidence>
<dbReference type="SMART" id="SM00530">
    <property type="entry name" value="HTH_XRE"/>
    <property type="match status" value="1"/>
</dbReference>